<evidence type="ECO:0000313" key="1">
    <source>
        <dbReference type="EMBL" id="KAK1862939.1"/>
    </source>
</evidence>
<dbReference type="Proteomes" id="UP000798662">
    <property type="component" value="Chromosome 2"/>
</dbReference>
<name>A0ACC3BY38_PYRYE</name>
<keyword evidence="2" id="KW-1185">Reference proteome</keyword>
<sequence length="316" mass="31294">MDTLSAMVPSSDPSVLARALDASGGDLAEAVDAVLAASVGAAAPPPPATAAPPPPPPRRAAGVYALGRESDGGEEGLGLGLDGGAAPPPAPAPLSPTLGGGGDADADAADVAARVQQYDADESASNVNFRFVAVWWGGGTEEGAGAVSSAGGGAAVTTMARGVRAAGVCLAPCGSPGACRGEGGVLLRAGGLPADAPAATAAATARRWRVVPYRAEACANVPFSPVPPGGLLLAPIVRPPPTHGSPARTFPPHGWRSHGRPMRGRCGPPLGGAAAAAATAPPPPPCRRRPCCRTWSRSRRRRAVATGAFYRMGCDR</sequence>
<dbReference type="EMBL" id="CM020619">
    <property type="protein sequence ID" value="KAK1862939.1"/>
    <property type="molecule type" value="Genomic_DNA"/>
</dbReference>
<reference evidence="1" key="1">
    <citation type="submission" date="2019-11" db="EMBL/GenBank/DDBJ databases">
        <title>Nori genome reveals adaptations in red seaweeds to the harsh intertidal environment.</title>
        <authorList>
            <person name="Wang D."/>
            <person name="Mao Y."/>
        </authorList>
    </citation>
    <scope>NUCLEOTIDE SEQUENCE</scope>
    <source>
        <tissue evidence="1">Gametophyte</tissue>
    </source>
</reference>
<protein>
    <submittedName>
        <fullName evidence="1">Uncharacterized protein</fullName>
    </submittedName>
</protein>
<evidence type="ECO:0000313" key="2">
    <source>
        <dbReference type="Proteomes" id="UP000798662"/>
    </source>
</evidence>
<proteinExistence type="predicted"/>
<accession>A0ACC3BY38</accession>
<comment type="caution">
    <text evidence="1">The sequence shown here is derived from an EMBL/GenBank/DDBJ whole genome shotgun (WGS) entry which is preliminary data.</text>
</comment>
<organism evidence="1 2">
    <name type="scientific">Pyropia yezoensis</name>
    <name type="common">Susabi-nori</name>
    <name type="synonym">Porphyra yezoensis</name>
    <dbReference type="NCBI Taxonomy" id="2788"/>
    <lineage>
        <taxon>Eukaryota</taxon>
        <taxon>Rhodophyta</taxon>
        <taxon>Bangiophyceae</taxon>
        <taxon>Bangiales</taxon>
        <taxon>Bangiaceae</taxon>
        <taxon>Pyropia</taxon>
    </lineage>
</organism>
<gene>
    <name evidence="1" type="ORF">I4F81_005505</name>
</gene>